<keyword evidence="2 7" id="KW-0028">Amino-acid biosynthesis</keyword>
<dbReference type="HAMAP" id="MF_00412">
    <property type="entry name" value="ProA"/>
    <property type="match status" value="1"/>
</dbReference>
<dbReference type="PROSITE" id="PS01223">
    <property type="entry name" value="PROA"/>
    <property type="match status" value="1"/>
</dbReference>
<keyword evidence="5 7" id="KW-0560">Oxidoreductase</keyword>
<evidence type="ECO:0000256" key="1">
    <source>
        <dbReference type="ARBA" id="ARBA00004985"/>
    </source>
</evidence>
<dbReference type="KEGG" id="pkb:B4V02_10820"/>
<keyword evidence="4 7" id="KW-0521">NADP</keyword>
<dbReference type="CDD" id="cd07079">
    <property type="entry name" value="ALDH_F18-19_ProA-GPR"/>
    <property type="match status" value="1"/>
</dbReference>
<feature type="domain" description="Aldehyde dehydrogenase" evidence="8">
    <location>
        <begin position="11"/>
        <end position="296"/>
    </location>
</feature>
<name>A0A222WMJ8_9BACL</name>
<dbReference type="NCBIfam" id="NF001221">
    <property type="entry name" value="PRK00197.1"/>
    <property type="match status" value="1"/>
</dbReference>
<organism evidence="9 10">
    <name type="scientific">Paenibacillus kribbensis</name>
    <dbReference type="NCBI Taxonomy" id="172713"/>
    <lineage>
        <taxon>Bacteria</taxon>
        <taxon>Bacillati</taxon>
        <taxon>Bacillota</taxon>
        <taxon>Bacilli</taxon>
        <taxon>Bacillales</taxon>
        <taxon>Paenibacillaceae</taxon>
        <taxon>Paenibacillus</taxon>
    </lineage>
</organism>
<dbReference type="FunFam" id="3.40.309.10:FF:000006">
    <property type="entry name" value="Gamma-glutamyl phosphate reductase"/>
    <property type="match status" value="1"/>
</dbReference>
<dbReference type="PIRSF" id="PIRSF000151">
    <property type="entry name" value="GPR"/>
    <property type="match status" value="1"/>
</dbReference>
<dbReference type="InterPro" id="IPR015590">
    <property type="entry name" value="Aldehyde_DH_dom"/>
</dbReference>
<gene>
    <name evidence="7" type="primary">proA</name>
    <name evidence="9" type="ORF">B4V02_10820</name>
</gene>
<evidence type="ECO:0000256" key="2">
    <source>
        <dbReference type="ARBA" id="ARBA00022605"/>
    </source>
</evidence>
<evidence type="ECO:0000313" key="10">
    <source>
        <dbReference type="Proteomes" id="UP000214666"/>
    </source>
</evidence>
<keyword evidence="10" id="KW-1185">Reference proteome</keyword>
<dbReference type="AlphaFoldDB" id="A0A222WMJ8"/>
<keyword evidence="3 7" id="KW-0641">Proline biosynthesis</keyword>
<dbReference type="GO" id="GO:0005737">
    <property type="term" value="C:cytoplasm"/>
    <property type="evidence" value="ECO:0007669"/>
    <property type="project" value="UniProtKB-SubCell"/>
</dbReference>
<comment type="similarity">
    <text evidence="7">Belongs to the gamma-glutamyl phosphate reductase family.</text>
</comment>
<dbReference type="Pfam" id="PF00171">
    <property type="entry name" value="Aldedh"/>
    <property type="match status" value="1"/>
</dbReference>
<dbReference type="Proteomes" id="UP000214666">
    <property type="component" value="Chromosome"/>
</dbReference>
<dbReference type="InterPro" id="IPR016162">
    <property type="entry name" value="Ald_DH_N"/>
</dbReference>
<dbReference type="GO" id="GO:0004350">
    <property type="term" value="F:glutamate-5-semialdehyde dehydrogenase activity"/>
    <property type="evidence" value="ECO:0007669"/>
    <property type="project" value="UniProtKB-UniRule"/>
</dbReference>
<dbReference type="InterPro" id="IPR000965">
    <property type="entry name" value="GPR_dom"/>
</dbReference>
<dbReference type="EC" id="1.2.1.41" evidence="7"/>
<dbReference type="SUPFAM" id="SSF53720">
    <property type="entry name" value="ALDH-like"/>
    <property type="match status" value="1"/>
</dbReference>
<dbReference type="InterPro" id="IPR020593">
    <property type="entry name" value="G-glutamylP_reductase_CS"/>
</dbReference>
<dbReference type="Gene3D" id="3.40.605.10">
    <property type="entry name" value="Aldehyde Dehydrogenase, Chain A, domain 1"/>
    <property type="match status" value="1"/>
</dbReference>
<dbReference type="InterPro" id="IPR016161">
    <property type="entry name" value="Ald_DH/histidinol_DH"/>
</dbReference>
<evidence type="ECO:0000256" key="5">
    <source>
        <dbReference type="ARBA" id="ARBA00023002"/>
    </source>
</evidence>
<reference evidence="9 10" key="1">
    <citation type="submission" date="2017-03" db="EMBL/GenBank/DDBJ databases">
        <title>Complete genome sequence of Paenibacillus Kribbensis producing bioflocculants.</title>
        <authorList>
            <person name="Lee H.-G."/>
            <person name="Oh H.-M."/>
        </authorList>
    </citation>
    <scope>NUCLEOTIDE SEQUENCE [LARGE SCALE GENOMIC DNA]</scope>
    <source>
        <strain evidence="9 10">AM49</strain>
    </source>
</reference>
<sequence>MSKLTTNTAATEENQFSEVRAKATLAKKSAGAMNRLTTAQKNKALLAMAEALVSHTEELIAANSDDLQRGRELGTSESLLDRLKLTEERIGAIAEGLRQIAELPDPVGDMLEQIERPNGLRIEKIRVPLGVIGIIYEARPNVTVDAAGLCLKTGNPVVLRGGSAALASNRKIIEVLQQALDTTAVPREALQLIEDSDRASVNEMLTLNGLLDVIIPRGGRSLIQNVVQNATVPVIETGAGVCHTYLDATADTQMAEAITLNAKVQRPSVCNSMETLLVHADFAQAHLTSLAERFRDAGVELRGCARTRALVPWAVTATEEDYGTEYNDYIMNVKVVDHLDEALEHIARYGTLHSECIVTEDKAHAERFLQEVDAAAVYHNASTRFTDGFEFGFGAEIGISTQKLHARGPMGLPALTSTKYRVYGTGQIRE</sequence>
<keyword evidence="7" id="KW-0963">Cytoplasm</keyword>
<evidence type="ECO:0000313" key="9">
    <source>
        <dbReference type="EMBL" id="ASR47144.1"/>
    </source>
</evidence>
<dbReference type="PANTHER" id="PTHR11063:SF8">
    <property type="entry name" value="DELTA-1-PYRROLINE-5-CARBOXYLATE SYNTHASE"/>
    <property type="match status" value="1"/>
</dbReference>
<accession>A0A222WMJ8</accession>
<dbReference type="InterPro" id="IPR012134">
    <property type="entry name" value="Glu-5-SA_DH"/>
</dbReference>
<dbReference type="STRING" id="172713.GCA_001705305_04155"/>
<comment type="subcellular location">
    <subcellularLocation>
        <location evidence="7">Cytoplasm</location>
    </subcellularLocation>
</comment>
<evidence type="ECO:0000256" key="3">
    <source>
        <dbReference type="ARBA" id="ARBA00022650"/>
    </source>
</evidence>
<evidence type="ECO:0000256" key="7">
    <source>
        <dbReference type="HAMAP-Rule" id="MF_00412"/>
    </source>
</evidence>
<dbReference type="Gene3D" id="3.40.309.10">
    <property type="entry name" value="Aldehyde Dehydrogenase, Chain A, domain 2"/>
    <property type="match status" value="1"/>
</dbReference>
<dbReference type="EMBL" id="CP020028">
    <property type="protein sequence ID" value="ASR47144.1"/>
    <property type="molecule type" value="Genomic_DNA"/>
</dbReference>
<comment type="pathway">
    <text evidence="1 7">Amino-acid biosynthesis; L-proline biosynthesis; L-glutamate 5-semialdehyde from L-glutamate: step 2/2.</text>
</comment>
<comment type="catalytic activity">
    <reaction evidence="6 7">
        <text>L-glutamate 5-semialdehyde + phosphate + NADP(+) = L-glutamyl 5-phosphate + NADPH + H(+)</text>
        <dbReference type="Rhea" id="RHEA:19541"/>
        <dbReference type="ChEBI" id="CHEBI:15378"/>
        <dbReference type="ChEBI" id="CHEBI:43474"/>
        <dbReference type="ChEBI" id="CHEBI:57783"/>
        <dbReference type="ChEBI" id="CHEBI:58066"/>
        <dbReference type="ChEBI" id="CHEBI:58274"/>
        <dbReference type="ChEBI" id="CHEBI:58349"/>
        <dbReference type="EC" id="1.2.1.41"/>
    </reaction>
</comment>
<dbReference type="NCBIfam" id="TIGR00407">
    <property type="entry name" value="proA"/>
    <property type="match status" value="1"/>
</dbReference>
<dbReference type="GO" id="GO:0050661">
    <property type="term" value="F:NADP binding"/>
    <property type="evidence" value="ECO:0007669"/>
    <property type="project" value="InterPro"/>
</dbReference>
<dbReference type="OrthoDB" id="9809970at2"/>
<dbReference type="GO" id="GO:0055129">
    <property type="term" value="P:L-proline biosynthetic process"/>
    <property type="evidence" value="ECO:0007669"/>
    <property type="project" value="UniProtKB-UniRule"/>
</dbReference>
<dbReference type="UniPathway" id="UPA00098">
    <property type="reaction ID" value="UER00360"/>
</dbReference>
<comment type="function">
    <text evidence="7">Catalyzes the NADPH-dependent reduction of L-glutamate 5-phosphate into L-glutamate 5-semialdehyde and phosphate. The product spontaneously undergoes cyclization to form 1-pyrroline-5-carboxylate.</text>
</comment>
<evidence type="ECO:0000259" key="8">
    <source>
        <dbReference type="Pfam" id="PF00171"/>
    </source>
</evidence>
<protein>
    <recommendedName>
        <fullName evidence="7">Gamma-glutamyl phosphate reductase</fullName>
        <shortName evidence="7">GPR</shortName>
        <ecNumber evidence="7">1.2.1.41</ecNumber>
    </recommendedName>
    <alternativeName>
        <fullName evidence="7">Glutamate-5-semialdehyde dehydrogenase</fullName>
    </alternativeName>
    <alternativeName>
        <fullName evidence="7">Glutamyl-gamma-semialdehyde dehydrogenase</fullName>
        <shortName evidence="7">GSA dehydrogenase</shortName>
    </alternativeName>
</protein>
<dbReference type="PANTHER" id="PTHR11063">
    <property type="entry name" value="GLUTAMATE SEMIALDEHYDE DEHYDROGENASE"/>
    <property type="match status" value="1"/>
</dbReference>
<evidence type="ECO:0000256" key="6">
    <source>
        <dbReference type="ARBA" id="ARBA00049024"/>
    </source>
</evidence>
<dbReference type="InterPro" id="IPR016163">
    <property type="entry name" value="Ald_DH_C"/>
</dbReference>
<proteinExistence type="inferred from homology"/>
<dbReference type="RefSeq" id="WP_094154768.1">
    <property type="nucleotide sequence ID" value="NZ_CP020028.1"/>
</dbReference>
<evidence type="ECO:0000256" key="4">
    <source>
        <dbReference type="ARBA" id="ARBA00022857"/>
    </source>
</evidence>